<keyword evidence="8 9" id="KW-0472">Membrane</keyword>
<feature type="transmembrane region" description="Helical" evidence="9">
    <location>
        <begin position="263"/>
        <end position="282"/>
    </location>
</feature>
<evidence type="ECO:0000256" key="9">
    <source>
        <dbReference type="SAM" id="Phobius"/>
    </source>
</evidence>
<evidence type="ECO:0000313" key="10">
    <source>
        <dbReference type="EMBL" id="MDN3193053.1"/>
    </source>
</evidence>
<dbReference type="Proteomes" id="UP000516122">
    <property type="component" value="Chromosome"/>
</dbReference>
<dbReference type="EMBL" id="UGIX01000001">
    <property type="protein sequence ID" value="STP64073.1"/>
    <property type="molecule type" value="Genomic_DNA"/>
</dbReference>
<keyword evidence="6 9" id="KW-0812">Transmembrane</keyword>
<evidence type="ECO:0000313" key="12">
    <source>
        <dbReference type="EMBL" id="STP64073.1"/>
    </source>
</evidence>
<sequence length="283" mass="30812">MEQMTQANEQQLEQKKITKKELSKAFWIYQLGCELSNSYERLQSLVFCASMIPAIKKLYADDEEQQREALKRHLNFFNTEGTVGASIQGIAIAMEEEKSNGAAISDTAITSIKTGLMGPLAGIGDSIIWAALMPLIISIFIPMAKGGNVIGSIGPLVLYTAITLYISWTLVNKSYTLGRNSILSLLKDGKIKQVIYSANVLGMMMMGALSASYVKIASPMTFKVTGGATIVLQDILDQIMKGLLPLAAVMAIYFFMVKKGPRYGIIIGTIVLVSLVTSFFGLL</sequence>
<evidence type="ECO:0000256" key="3">
    <source>
        <dbReference type="ARBA" id="ARBA00022475"/>
    </source>
</evidence>
<evidence type="ECO:0000313" key="14">
    <source>
        <dbReference type="EMBL" id="WER42416.1"/>
    </source>
</evidence>
<reference evidence="14 18" key="5">
    <citation type="submission" date="2023-03" db="EMBL/GenBank/DDBJ databases">
        <title>Complete genome sequence of an Enterococcus faecalis urinary isolate.</title>
        <authorList>
            <person name="Brauer A.L."/>
            <person name="Armbruster C.E."/>
        </authorList>
    </citation>
    <scope>NUCLEOTIDE SEQUENCE [LARGE SCALE GENOMIC DNA]</scope>
    <source>
        <strain evidence="14 18">3143</strain>
    </source>
</reference>
<evidence type="ECO:0000313" key="13">
    <source>
        <dbReference type="EMBL" id="WEH23008.1"/>
    </source>
</evidence>
<dbReference type="Pfam" id="PF03613">
    <property type="entry name" value="EIID-AGA"/>
    <property type="match status" value="1"/>
</dbReference>
<dbReference type="GO" id="GO:0005886">
    <property type="term" value="C:plasma membrane"/>
    <property type="evidence" value="ECO:0007669"/>
    <property type="project" value="UniProtKB-SubCell"/>
</dbReference>
<protein>
    <submittedName>
        <fullName evidence="12">PTS system mannose-specific EIID component</fullName>
    </submittedName>
    <submittedName>
        <fullName evidence="11">PTS system mannose/fructose/sorbose family transporter subunit IID</fullName>
    </submittedName>
</protein>
<dbReference type="PANTHER" id="PTHR32502">
    <property type="entry name" value="N-ACETYLGALACTOSAMINE PERMEASE II COMPONENT-RELATED"/>
    <property type="match status" value="1"/>
</dbReference>
<name>A0A1B4XRQ7_ENTFL</name>
<evidence type="ECO:0000313" key="18">
    <source>
        <dbReference type="Proteomes" id="UP001222182"/>
    </source>
</evidence>
<proteinExistence type="predicted"/>
<feature type="transmembrane region" description="Helical" evidence="9">
    <location>
        <begin position="120"/>
        <end position="143"/>
    </location>
</feature>
<evidence type="ECO:0000313" key="11">
    <source>
        <dbReference type="EMBL" id="QNP37501.1"/>
    </source>
</evidence>
<keyword evidence="3" id="KW-1003">Cell membrane</keyword>
<dbReference type="EMBL" id="JAREWH010000011">
    <property type="protein sequence ID" value="MDN3193053.1"/>
    <property type="molecule type" value="Genomic_DNA"/>
</dbReference>
<reference evidence="12 15" key="1">
    <citation type="submission" date="2018-06" db="EMBL/GenBank/DDBJ databases">
        <authorList>
            <consortium name="Pathogen Informatics"/>
            <person name="Doyle S."/>
        </authorList>
    </citation>
    <scope>NUCLEOTIDE SEQUENCE [LARGE SCALE GENOMIC DNA]</scope>
    <source>
        <strain evidence="12 15">NCTC13379</strain>
    </source>
</reference>
<reference evidence="10" key="6">
    <citation type="submission" date="2023-03" db="EMBL/GenBank/DDBJ databases">
        <authorList>
            <person name="Zajac M."/>
            <person name="Kwit R."/>
            <person name="Wasyl D."/>
        </authorList>
    </citation>
    <scope>NUCLEOTIDE SEQUENCE</scope>
    <source>
        <strain evidence="10">691B_2</strain>
    </source>
</reference>
<dbReference type="InterPro" id="IPR004704">
    <property type="entry name" value="PTS_IID_man"/>
</dbReference>
<evidence type="ECO:0000256" key="6">
    <source>
        <dbReference type="ARBA" id="ARBA00022692"/>
    </source>
</evidence>
<dbReference type="AlphaFoldDB" id="A0A1B4XRQ7"/>
<dbReference type="Proteomes" id="UP001221642">
    <property type="component" value="Chromosome"/>
</dbReference>
<evidence type="ECO:0000256" key="8">
    <source>
        <dbReference type="ARBA" id="ARBA00023136"/>
    </source>
</evidence>
<dbReference type="GeneID" id="60894880"/>
<dbReference type="EMBL" id="CP119159">
    <property type="protein sequence ID" value="WEH23008.1"/>
    <property type="molecule type" value="Genomic_DNA"/>
</dbReference>
<organism evidence="11 16">
    <name type="scientific">Enterococcus faecalis</name>
    <name type="common">Streptococcus faecalis</name>
    <dbReference type="NCBI Taxonomy" id="1351"/>
    <lineage>
        <taxon>Bacteria</taxon>
        <taxon>Bacillati</taxon>
        <taxon>Bacillota</taxon>
        <taxon>Bacilli</taxon>
        <taxon>Lactobacillales</taxon>
        <taxon>Enterococcaceae</taxon>
        <taxon>Enterococcus</taxon>
    </lineage>
</organism>
<dbReference type="Proteomes" id="UP001222182">
    <property type="component" value="Chromosome"/>
</dbReference>
<gene>
    <name evidence="12" type="primary">manZ_7</name>
    <name evidence="11" type="ORF">H9Q64_13705</name>
    <name evidence="12" type="ORF">NCTC13379_00934</name>
    <name evidence="14" type="ORF">P0083_13990</name>
    <name evidence="13" type="ORF">P0D81_02980</name>
    <name evidence="10" type="ORF">P0E79_11220</name>
</gene>
<evidence type="ECO:0000256" key="7">
    <source>
        <dbReference type="ARBA" id="ARBA00022989"/>
    </source>
</evidence>
<dbReference type="PANTHER" id="PTHR32502:SF5">
    <property type="entry name" value="N-ACETYLGALACTOSAMINE PERMEASE IID COMPONENT-RELATED"/>
    <property type="match status" value="1"/>
</dbReference>
<dbReference type="RefSeq" id="WP_002359140.1">
    <property type="nucleotide sequence ID" value="NZ_AP017623.1"/>
</dbReference>
<keyword evidence="5" id="KW-0598">Phosphotransferase system</keyword>
<evidence type="ECO:0000256" key="5">
    <source>
        <dbReference type="ARBA" id="ARBA00022683"/>
    </source>
</evidence>
<dbReference type="EMBL" id="CP119528">
    <property type="protein sequence ID" value="WER42416.1"/>
    <property type="molecule type" value="Genomic_DNA"/>
</dbReference>
<accession>A0A1B4XRQ7</accession>
<keyword evidence="2" id="KW-0813">Transport</keyword>
<dbReference type="Proteomes" id="UP001173174">
    <property type="component" value="Unassembled WGS sequence"/>
</dbReference>
<dbReference type="PROSITE" id="PS51108">
    <property type="entry name" value="PTS_EIID"/>
    <property type="match status" value="1"/>
</dbReference>
<keyword evidence="4" id="KW-0762">Sugar transport</keyword>
<evidence type="ECO:0000313" key="16">
    <source>
        <dbReference type="Proteomes" id="UP000516122"/>
    </source>
</evidence>
<evidence type="ECO:0000256" key="4">
    <source>
        <dbReference type="ARBA" id="ARBA00022597"/>
    </source>
</evidence>
<feature type="transmembrane region" description="Helical" evidence="9">
    <location>
        <begin position="149"/>
        <end position="171"/>
    </location>
</feature>
<reference evidence="11 16" key="2">
    <citation type="submission" date="2020-08" db="EMBL/GenBank/DDBJ databases">
        <title>Enterococcus faecalis SF28073 genome assembly.</title>
        <authorList>
            <person name="Duerkop B.A."/>
            <person name="Johnson C.N."/>
        </authorList>
    </citation>
    <scope>NUCLEOTIDE SEQUENCE [LARGE SCALE GENOMIC DNA]</scope>
    <source>
        <strain evidence="11 16">SF28073</strain>
    </source>
</reference>
<evidence type="ECO:0000256" key="1">
    <source>
        <dbReference type="ARBA" id="ARBA00004651"/>
    </source>
</evidence>
<comment type="subcellular location">
    <subcellularLocation>
        <location evidence="1">Cell membrane</location>
        <topology evidence="1">Multi-pass membrane protein</topology>
    </subcellularLocation>
</comment>
<evidence type="ECO:0000256" key="2">
    <source>
        <dbReference type="ARBA" id="ARBA00022448"/>
    </source>
</evidence>
<dbReference type="InterPro" id="IPR050303">
    <property type="entry name" value="GatZ_KbaZ_carbometab"/>
</dbReference>
<dbReference type="Proteomes" id="UP000254396">
    <property type="component" value="Unassembled WGS sequence"/>
</dbReference>
<dbReference type="GO" id="GO:0009401">
    <property type="term" value="P:phosphoenolpyruvate-dependent sugar phosphotransferase system"/>
    <property type="evidence" value="ECO:0007669"/>
    <property type="project" value="UniProtKB-KW"/>
</dbReference>
<feature type="transmembrane region" description="Helical" evidence="9">
    <location>
        <begin position="194"/>
        <end position="214"/>
    </location>
</feature>
<keyword evidence="7 9" id="KW-1133">Transmembrane helix</keyword>
<evidence type="ECO:0000313" key="17">
    <source>
        <dbReference type="Proteomes" id="UP001221642"/>
    </source>
</evidence>
<evidence type="ECO:0000313" key="15">
    <source>
        <dbReference type="Proteomes" id="UP000254396"/>
    </source>
</evidence>
<dbReference type="EMBL" id="CP060804">
    <property type="protein sequence ID" value="QNP37501.1"/>
    <property type="molecule type" value="Genomic_DNA"/>
</dbReference>
<feature type="transmembrane region" description="Helical" evidence="9">
    <location>
        <begin position="239"/>
        <end position="256"/>
    </location>
</feature>
<reference evidence="10" key="3">
    <citation type="journal article" date="2023" name="Pathogens">
        <title>Prevalence of Enterococcus spp. and the Whole-Genome Characteristics of Enterococcus faecium and Enterococcus faecalis Strains Isolated from Free-Living Birds in Poland.</title>
        <authorList>
            <person name="Kwit R."/>
            <person name="Zajac M."/>
            <person name="Smialowska-Weglinska A."/>
            <person name="Skarzynska M."/>
            <person name="Bomba A."/>
            <person name="Lalak A."/>
            <person name="Skrzypiec E."/>
            <person name="Wojdat D."/>
            <person name="Koza W."/>
            <person name="Mikos-Wojewoda E."/>
            <person name="Pasim P."/>
            <person name="Skora M."/>
            <person name="Polak M."/>
            <person name="Wiacek J."/>
            <person name="Wasyl D."/>
        </authorList>
    </citation>
    <scope>NUCLEOTIDE SEQUENCE</scope>
    <source>
        <strain evidence="10">691B_2</strain>
    </source>
</reference>
<reference evidence="13 17" key="4">
    <citation type="submission" date="2023-02" db="EMBL/GenBank/DDBJ databases">
        <title>Results of the 2020 Genomic Proficiency Test for the network of European Union Reference Laboratory for Antimicrobial Resistance assessing whole genome sequencing capacities.</title>
        <authorList>
            <person name="Hoffmann M."/>
            <person name="Luo Y."/>
            <person name="Sorensen L.H."/>
            <person name="Pedersen S.K."/>
            <person name="Hendriksen R.S."/>
        </authorList>
    </citation>
    <scope>NUCLEOTIDE SEQUENCE [LARGE SCALE GENOMIC DNA]</scope>
    <source>
        <strain evidence="13 17">GENOMIC22-006</strain>
    </source>
</reference>